<gene>
    <name evidence="5" type="ORF">Nepgr_004373</name>
</gene>
<keyword evidence="6" id="KW-1185">Reference proteome</keyword>
<feature type="region of interest" description="Disordered" evidence="1">
    <location>
        <begin position="703"/>
        <end position="722"/>
    </location>
</feature>
<feature type="region of interest" description="Disordered" evidence="1">
    <location>
        <begin position="552"/>
        <end position="571"/>
    </location>
</feature>
<dbReference type="AlphaFoldDB" id="A0AAD3XF08"/>
<feature type="domain" description="DUF3741" evidence="2">
    <location>
        <begin position="217"/>
        <end position="261"/>
    </location>
</feature>
<reference evidence="5" key="1">
    <citation type="submission" date="2023-05" db="EMBL/GenBank/DDBJ databases">
        <title>Nepenthes gracilis genome sequencing.</title>
        <authorList>
            <person name="Fukushima K."/>
        </authorList>
    </citation>
    <scope>NUCLEOTIDE SEQUENCE</scope>
    <source>
        <strain evidence="5">SING2019-196</strain>
    </source>
</reference>
<dbReference type="EMBL" id="BSYO01000003">
    <property type="protein sequence ID" value="GMH02534.1"/>
    <property type="molecule type" value="Genomic_DNA"/>
</dbReference>
<sequence>MNGIQLNGKVHYYEKPIPGCFGRIVNLVDLTSSTAGNRLLTEKPHSEGSPSSGSTSDASRMSSDIGDVIEDKVIVSESRRCASGKSSEGNTMKMLIAQEMSKDLESKHNPLNVVAKLMGLDALPQQRLPDLAVNKHHSDFLARNSHSEMLMGFQQQEHDFFSREIDCEVHQYQAQNKCRDIYEIRQQFERRNFPQDVSPWKDRCNENKNDEKMAFVRQKFIELKRLAMDEALHQTKEFQDALDVLNSHRDLFIMLLQEQNSLFTQNLYAGHSICSPQETKRIIVLRPSKPAFDDKFVTSGKKSENQIKKLAKVYRANGWHNHQRGFSSSIPTWKPDNTPTQPTRIVVLKPNIGKIDDHKAVGSPILSSQRNLHGGSFPGKLEDDETREAREVAKEITQQICKNLAGNRRDETLLSSVISNGYVGNESSCNKSMGNLSDSEVMSPTTRHPWDHVRRCSSPYSSSSFSRASYTPESSVCREARKRLSERWAMMMSNGSRQEDEPMWGSSCTLAEMLALSDFNKPERYEGDCSKVQGPRGSTSCLNSNLGIVESVKDSPRSLQRSKSLPASSTANGCRLNVEVSSPEVRNTGSAKAMMKVKSTSSSFKGKFMSLFSPRSKKSGEVKSGKYEYKNDSQTKTADIPGSPVPPAITGDDMSKCMNTSSEEDSSTTVESPCCSILPALDGKRTLGVSSFQQAGLSVSKSATHGIPAENQDQPSPISVLDSPFEEDEKLKLGPSGNHSLNQHGNPLLCLSKSNIIDKSPLIGSIARTVSWDECCAEQAASSYPLKTHFVSPGIDGGSSGGEWLFLVQSLLSAAGLHSIAQLCSNFSRWHSPESPLDPSLREKYMDLTADKPLHEAKRQQLRSNSMLVFDCTNAAVVNITRAGSNGAEWDGLHGLAHSRILENALCVEDDGVWALMQKWFSSKASCLAGDGGSGGGDDNSPVERLVRKEVVCKGCGDSKRSEVDDMGKEIEGKLLEELVEEYVVEWTCRR</sequence>
<feature type="region of interest" description="Disordered" evidence="1">
    <location>
        <begin position="38"/>
        <end position="62"/>
    </location>
</feature>
<dbReference type="PANTHER" id="PTHR46634">
    <property type="entry name" value="M REDUCTASE II SUBUNIT GAMMA, PUTATIVE (DUF3741)-RELATED"/>
    <property type="match status" value="1"/>
</dbReference>
<dbReference type="Pfam" id="PF12552">
    <property type="entry name" value="DUF3741"/>
    <property type="match status" value="1"/>
</dbReference>
<accession>A0AAD3XF08</accession>
<dbReference type="Pfam" id="PF14383">
    <property type="entry name" value="VARLMGL"/>
    <property type="match status" value="1"/>
</dbReference>
<dbReference type="InterPro" id="IPR032795">
    <property type="entry name" value="DUF3741-assoc"/>
</dbReference>
<name>A0AAD3XF08_NEPGR</name>
<feature type="domain" description="DUF4378" evidence="3">
    <location>
        <begin position="808"/>
        <end position="982"/>
    </location>
</feature>
<feature type="compositionally biased region" description="Low complexity" evidence="1">
    <location>
        <begin position="47"/>
        <end position="59"/>
    </location>
</feature>
<dbReference type="Proteomes" id="UP001279734">
    <property type="component" value="Unassembled WGS sequence"/>
</dbReference>
<proteinExistence type="predicted"/>
<feature type="compositionally biased region" description="Polar residues" evidence="1">
    <location>
        <begin position="557"/>
        <end position="571"/>
    </location>
</feature>
<evidence type="ECO:0000259" key="4">
    <source>
        <dbReference type="Pfam" id="PF14383"/>
    </source>
</evidence>
<comment type="caution">
    <text evidence="5">The sequence shown here is derived from an EMBL/GenBank/DDBJ whole genome shotgun (WGS) entry which is preliminary data.</text>
</comment>
<feature type="region of interest" description="Disordered" evidence="1">
    <location>
        <begin position="630"/>
        <end position="672"/>
    </location>
</feature>
<dbReference type="InterPro" id="IPR022212">
    <property type="entry name" value="DUF3741"/>
</dbReference>
<evidence type="ECO:0008006" key="7">
    <source>
        <dbReference type="Google" id="ProtNLM"/>
    </source>
</evidence>
<evidence type="ECO:0000256" key="1">
    <source>
        <dbReference type="SAM" id="MobiDB-lite"/>
    </source>
</evidence>
<evidence type="ECO:0000259" key="3">
    <source>
        <dbReference type="Pfam" id="PF14309"/>
    </source>
</evidence>
<dbReference type="Pfam" id="PF14309">
    <property type="entry name" value="DUF4378"/>
    <property type="match status" value="1"/>
</dbReference>
<feature type="domain" description="DUF3741" evidence="4">
    <location>
        <begin position="112"/>
        <end position="126"/>
    </location>
</feature>
<organism evidence="5 6">
    <name type="scientific">Nepenthes gracilis</name>
    <name type="common">Slender pitcher plant</name>
    <dbReference type="NCBI Taxonomy" id="150966"/>
    <lineage>
        <taxon>Eukaryota</taxon>
        <taxon>Viridiplantae</taxon>
        <taxon>Streptophyta</taxon>
        <taxon>Embryophyta</taxon>
        <taxon>Tracheophyta</taxon>
        <taxon>Spermatophyta</taxon>
        <taxon>Magnoliopsida</taxon>
        <taxon>eudicotyledons</taxon>
        <taxon>Gunneridae</taxon>
        <taxon>Pentapetalae</taxon>
        <taxon>Caryophyllales</taxon>
        <taxon>Nepenthaceae</taxon>
        <taxon>Nepenthes</taxon>
    </lineage>
</organism>
<evidence type="ECO:0000313" key="6">
    <source>
        <dbReference type="Proteomes" id="UP001279734"/>
    </source>
</evidence>
<evidence type="ECO:0000313" key="5">
    <source>
        <dbReference type="EMBL" id="GMH02534.1"/>
    </source>
</evidence>
<dbReference type="PANTHER" id="PTHR46634:SF3">
    <property type="entry name" value="M REDUCTASE II SUBUNIT GAMMA, PUTATIVE (DUF3741)-RELATED"/>
    <property type="match status" value="1"/>
</dbReference>
<dbReference type="InterPro" id="IPR025486">
    <property type="entry name" value="DUF4378"/>
</dbReference>
<evidence type="ECO:0000259" key="2">
    <source>
        <dbReference type="Pfam" id="PF12552"/>
    </source>
</evidence>
<protein>
    <recommendedName>
        <fullName evidence="7">DUF3741 domain-containing protein</fullName>
    </recommendedName>
</protein>